<dbReference type="EMBL" id="RBNJ01010768">
    <property type="protein sequence ID" value="RUS26306.1"/>
    <property type="molecule type" value="Genomic_DNA"/>
</dbReference>
<evidence type="ECO:0000259" key="1">
    <source>
        <dbReference type="Pfam" id="PF20750"/>
    </source>
</evidence>
<dbReference type="InterPro" id="IPR048840">
    <property type="entry name" value="PolA_pol_NTPase"/>
</dbReference>
<dbReference type="Pfam" id="PF20750">
    <property type="entry name" value="PAP_NTPase"/>
    <property type="match status" value="1"/>
</dbReference>
<accession>A0A433Q941</accession>
<gene>
    <name evidence="2" type="ORF">BC938DRAFT_470944</name>
</gene>
<evidence type="ECO:0000313" key="2">
    <source>
        <dbReference type="EMBL" id="RUS26306.1"/>
    </source>
</evidence>
<reference evidence="2 3" key="1">
    <citation type="journal article" date="2018" name="New Phytol.">
        <title>Phylogenomics of Endogonaceae and evolution of mycorrhizas within Mucoromycota.</title>
        <authorList>
            <person name="Chang Y."/>
            <person name="Desiro A."/>
            <person name="Na H."/>
            <person name="Sandor L."/>
            <person name="Lipzen A."/>
            <person name="Clum A."/>
            <person name="Barry K."/>
            <person name="Grigoriev I.V."/>
            <person name="Martin F.M."/>
            <person name="Stajich J.E."/>
            <person name="Smith M.E."/>
            <person name="Bonito G."/>
            <person name="Spatafora J.W."/>
        </authorList>
    </citation>
    <scope>NUCLEOTIDE SEQUENCE [LARGE SCALE GENOMIC DNA]</scope>
    <source>
        <strain evidence="2 3">AD002</strain>
    </source>
</reference>
<keyword evidence="3" id="KW-1185">Reference proteome</keyword>
<dbReference type="AlphaFoldDB" id="A0A433Q941"/>
<dbReference type="Proteomes" id="UP000274822">
    <property type="component" value="Unassembled WGS sequence"/>
</dbReference>
<protein>
    <recommendedName>
        <fullName evidence="1">Poly(A) polymerase nucleotidyltransferase domain-containing protein</fullName>
    </recommendedName>
</protein>
<proteinExistence type="predicted"/>
<feature type="domain" description="Poly(A) polymerase nucleotidyltransferase" evidence="1">
    <location>
        <begin position="35"/>
        <end position="78"/>
    </location>
</feature>
<evidence type="ECO:0000313" key="3">
    <source>
        <dbReference type="Proteomes" id="UP000274822"/>
    </source>
</evidence>
<organism evidence="2 3">
    <name type="scientific">Jimgerdemannia flammicorona</name>
    <dbReference type="NCBI Taxonomy" id="994334"/>
    <lineage>
        <taxon>Eukaryota</taxon>
        <taxon>Fungi</taxon>
        <taxon>Fungi incertae sedis</taxon>
        <taxon>Mucoromycota</taxon>
        <taxon>Mucoromycotina</taxon>
        <taxon>Endogonomycetes</taxon>
        <taxon>Endogonales</taxon>
        <taxon>Endogonaceae</taxon>
        <taxon>Jimgerdemannia</taxon>
    </lineage>
</organism>
<name>A0A433Q941_9FUNG</name>
<sequence>MAEPNIPIAHPPHADPHTHTLSLSLSIRSQQTYLGVTPPVSTNHPTQMELDLTDSLVESLRAHNLFESPEEARKRYVVQLPRG</sequence>
<comment type="caution">
    <text evidence="2">The sequence shown here is derived from an EMBL/GenBank/DDBJ whole genome shotgun (WGS) entry which is preliminary data.</text>
</comment>